<dbReference type="EMBL" id="CP010554">
    <property type="protein sequence ID" value="AJP48588.1"/>
    <property type="molecule type" value="Genomic_DNA"/>
</dbReference>
<organism evidence="1 2">
    <name type="scientific">Rugosibacter aromaticivorans</name>
    <dbReference type="NCBI Taxonomy" id="1565605"/>
    <lineage>
        <taxon>Bacteria</taxon>
        <taxon>Pseudomonadati</taxon>
        <taxon>Pseudomonadota</taxon>
        <taxon>Betaproteobacteria</taxon>
        <taxon>Nitrosomonadales</taxon>
        <taxon>Sterolibacteriaceae</taxon>
        <taxon>Rugosibacter</taxon>
    </lineage>
</organism>
<dbReference type="HOGENOM" id="CLU_1863597_0_0_4"/>
<gene>
    <name evidence="1" type="ORF">PG1C_09300</name>
</gene>
<reference evidence="1 2" key="1">
    <citation type="journal article" date="2015" name="Genome Announc.">
        <title>Complete Genome Sequence of a Novel Bacterium within the Family Rhodocyclaceae That Degrades Polycyclic Aromatic Hydrocarbons.</title>
        <authorList>
            <person name="Singleton D.R."/>
            <person name="Dickey A.N."/>
            <person name="Scholl E.H."/>
            <person name="Wright F.A."/>
            <person name="Aitken M.D."/>
        </authorList>
    </citation>
    <scope>NUCLEOTIDE SEQUENCE [LARGE SCALE GENOMIC DNA]</scope>
    <source>
        <strain evidence="2">PG1-Ca6</strain>
    </source>
</reference>
<accession>A0A0C5JA21</accession>
<keyword evidence="2" id="KW-1185">Reference proteome</keyword>
<evidence type="ECO:0000313" key="1">
    <source>
        <dbReference type="EMBL" id="AJP48588.1"/>
    </source>
</evidence>
<name>A0A0C5JA21_9PROT</name>
<dbReference type="AlphaFoldDB" id="A0A0C5JA21"/>
<dbReference type="KEGG" id="rbu:PG1C_09300"/>
<proteinExistence type="predicted"/>
<protein>
    <submittedName>
        <fullName evidence="1">Uncharacterized protein</fullName>
    </submittedName>
</protein>
<evidence type="ECO:0000313" key="2">
    <source>
        <dbReference type="Proteomes" id="UP000061603"/>
    </source>
</evidence>
<dbReference type="STRING" id="1565605.PG1C_09300"/>
<dbReference type="Proteomes" id="UP000061603">
    <property type="component" value="Chromosome"/>
</dbReference>
<sequence length="137" mass="15015">MADITEAIKLVITVADQNMATAIIRALRKALALAAAIHAPNAAPSMLRQHASVSNAAHRCRLKYVLVVVQNCHQVRNFAANAANLSSNAQLLEHSIFDGPHPDWLTLCKMLTNNIQGYTWLRHQDVAVTKVTKTRAV</sequence>